<gene>
    <name evidence="1" type="ORF">GCM10011354_24500</name>
</gene>
<reference evidence="1" key="1">
    <citation type="journal article" date="2014" name="Int. J. Syst. Evol. Microbiol.">
        <title>Complete genome sequence of Corynebacterium casei LMG S-19264T (=DSM 44701T), isolated from a smear-ripened cheese.</title>
        <authorList>
            <consortium name="US DOE Joint Genome Institute (JGI-PGF)"/>
            <person name="Walter F."/>
            <person name="Albersmeier A."/>
            <person name="Kalinowski J."/>
            <person name="Ruckert C."/>
        </authorList>
    </citation>
    <scope>NUCLEOTIDE SEQUENCE</scope>
    <source>
        <strain evidence="1">CGMCC 1.14988</strain>
    </source>
</reference>
<dbReference type="EMBL" id="BMHA01000009">
    <property type="protein sequence ID" value="GGI07520.1"/>
    <property type="molecule type" value="Genomic_DNA"/>
</dbReference>
<reference evidence="1" key="2">
    <citation type="submission" date="2020-09" db="EMBL/GenBank/DDBJ databases">
        <authorList>
            <person name="Sun Q."/>
            <person name="Zhou Y."/>
        </authorList>
    </citation>
    <scope>NUCLEOTIDE SEQUENCE</scope>
    <source>
        <strain evidence="1">CGMCC 1.14988</strain>
    </source>
</reference>
<comment type="caution">
    <text evidence="1">The sequence shown here is derived from an EMBL/GenBank/DDBJ whole genome shotgun (WGS) entry which is preliminary data.</text>
</comment>
<dbReference type="Proteomes" id="UP000650511">
    <property type="component" value="Unassembled WGS sequence"/>
</dbReference>
<dbReference type="AlphaFoldDB" id="A0A8J3ABD8"/>
<accession>A0A8J3ABD8</accession>
<evidence type="ECO:0000313" key="1">
    <source>
        <dbReference type="EMBL" id="GGI07520.1"/>
    </source>
</evidence>
<keyword evidence="2" id="KW-1185">Reference proteome</keyword>
<organism evidence="1 2">
    <name type="scientific">Egicoccus halophilus</name>
    <dbReference type="NCBI Taxonomy" id="1670830"/>
    <lineage>
        <taxon>Bacteria</taxon>
        <taxon>Bacillati</taxon>
        <taxon>Actinomycetota</taxon>
        <taxon>Nitriliruptoria</taxon>
        <taxon>Egicoccales</taxon>
        <taxon>Egicoccaceae</taxon>
        <taxon>Egicoccus</taxon>
    </lineage>
</organism>
<protein>
    <submittedName>
        <fullName evidence="1">Uncharacterized protein</fullName>
    </submittedName>
</protein>
<name>A0A8J3ABD8_9ACTN</name>
<evidence type="ECO:0000313" key="2">
    <source>
        <dbReference type="Proteomes" id="UP000650511"/>
    </source>
</evidence>
<sequence length="82" mass="9307">MAASSELEMAVDTRSRRTHHRALRALGNRLLGTSTDCLRHHTPYDEHTAWAHRMTLDSYDRGIARAQLARRMQATTTVGANY</sequence>
<proteinExistence type="predicted"/>